<evidence type="ECO:0008006" key="4">
    <source>
        <dbReference type="Google" id="ProtNLM"/>
    </source>
</evidence>
<sequence length="208" mass="23013">MVSETARIRIRHALGATLLCLAASTPLSAAGLQSSGDLSDTPIWTDKPVRVDRKKQSLERVEIERKIAPLTLKPNTRVKVFDSTSFEDNGRLYVLTDAVAVSPKRLCRGDDQSRVACGQQARIYFRRLIANRTLTCEQDFRFGAVSFVRCAVAETDLAQTLVTKGAAWAATLRLVNQQQAAMAQRIGIWLDAECRTLGRCPPPKQRGQ</sequence>
<evidence type="ECO:0000256" key="1">
    <source>
        <dbReference type="SAM" id="SignalP"/>
    </source>
</evidence>
<keyword evidence="1" id="KW-0732">Signal</keyword>
<dbReference type="Proteomes" id="UP001177080">
    <property type="component" value="Unassembled WGS sequence"/>
</dbReference>
<dbReference type="EMBL" id="WHSC02000010">
    <property type="protein sequence ID" value="MDO6123948.1"/>
    <property type="molecule type" value="Genomic_DNA"/>
</dbReference>
<dbReference type="InterPro" id="IPR035437">
    <property type="entry name" value="SNase_OB-fold_sf"/>
</dbReference>
<protein>
    <recommendedName>
        <fullName evidence="4">Endonuclease YncB(Thermonuclease family)</fullName>
    </recommendedName>
</protein>
<evidence type="ECO:0000313" key="3">
    <source>
        <dbReference type="Proteomes" id="UP001177080"/>
    </source>
</evidence>
<proteinExistence type="predicted"/>
<accession>A0ABT8XKJ2</accession>
<feature type="signal peptide" evidence="1">
    <location>
        <begin position="1"/>
        <end position="29"/>
    </location>
</feature>
<evidence type="ECO:0000313" key="2">
    <source>
        <dbReference type="EMBL" id="MDO6123948.1"/>
    </source>
</evidence>
<comment type="caution">
    <text evidence="2">The sequence shown here is derived from an EMBL/GenBank/DDBJ whole genome shotgun (WGS) entry which is preliminary data.</text>
</comment>
<name>A0ABT8XKJ2_9HYPH</name>
<keyword evidence="3" id="KW-1185">Reference proteome</keyword>
<gene>
    <name evidence="2" type="ORF">GB928_022380</name>
</gene>
<dbReference type="SUPFAM" id="SSF50199">
    <property type="entry name" value="Staphylococcal nuclease"/>
    <property type="match status" value="1"/>
</dbReference>
<feature type="chain" id="PRO_5047532204" description="Endonuclease YncB(Thermonuclease family)" evidence="1">
    <location>
        <begin position="30"/>
        <end position="208"/>
    </location>
</feature>
<organism evidence="2 3">
    <name type="scientific">Shinella curvata</name>
    <dbReference type="NCBI Taxonomy" id="1817964"/>
    <lineage>
        <taxon>Bacteria</taxon>
        <taxon>Pseudomonadati</taxon>
        <taxon>Pseudomonadota</taxon>
        <taxon>Alphaproteobacteria</taxon>
        <taxon>Hyphomicrobiales</taxon>
        <taxon>Rhizobiaceae</taxon>
        <taxon>Shinella</taxon>
    </lineage>
</organism>
<dbReference type="Gene3D" id="2.40.50.90">
    <property type="match status" value="1"/>
</dbReference>
<dbReference type="RefSeq" id="WP_244763184.1">
    <property type="nucleotide sequence ID" value="NZ_JALJCJ010000007.1"/>
</dbReference>
<reference evidence="2" key="1">
    <citation type="submission" date="2022-04" db="EMBL/GenBank/DDBJ databases">
        <title>Shinella lacus sp. nov., a novel member of the genus Shinella from water.</title>
        <authorList>
            <person name="Deng Y."/>
        </authorList>
    </citation>
    <scope>NUCLEOTIDE SEQUENCE</scope>
    <source>
        <strain evidence="2">JCM 31239</strain>
    </source>
</reference>